<feature type="transmembrane region" description="Helical" evidence="7">
    <location>
        <begin position="210"/>
        <end position="232"/>
    </location>
</feature>
<reference evidence="9 10" key="1">
    <citation type="submission" date="2020-05" db="EMBL/GenBank/DDBJ databases">
        <title>Identification and distribution of gene clusters putatively required for synthesis of sphingolipid metabolism inhibitors in phylogenetically diverse species of the filamentous fungus Fusarium.</title>
        <authorList>
            <person name="Kim H.-S."/>
            <person name="Busman M."/>
            <person name="Brown D.W."/>
            <person name="Divon H."/>
            <person name="Uhlig S."/>
            <person name="Proctor R.H."/>
        </authorList>
    </citation>
    <scope>NUCLEOTIDE SEQUENCE [LARGE SCALE GENOMIC DNA]</scope>
    <source>
        <strain evidence="9 10">NRRL 25196</strain>
    </source>
</reference>
<dbReference type="Pfam" id="PF20684">
    <property type="entry name" value="Fung_rhodopsin"/>
    <property type="match status" value="1"/>
</dbReference>
<evidence type="ECO:0000256" key="6">
    <source>
        <dbReference type="SAM" id="MobiDB-lite"/>
    </source>
</evidence>
<organism evidence="9 10">
    <name type="scientific">Fusarium napiforme</name>
    <dbReference type="NCBI Taxonomy" id="42672"/>
    <lineage>
        <taxon>Eukaryota</taxon>
        <taxon>Fungi</taxon>
        <taxon>Dikarya</taxon>
        <taxon>Ascomycota</taxon>
        <taxon>Pezizomycotina</taxon>
        <taxon>Sordariomycetes</taxon>
        <taxon>Hypocreomycetidae</taxon>
        <taxon>Hypocreales</taxon>
        <taxon>Nectriaceae</taxon>
        <taxon>Fusarium</taxon>
        <taxon>Fusarium fujikuroi species complex</taxon>
    </lineage>
</organism>
<feature type="region of interest" description="Disordered" evidence="6">
    <location>
        <begin position="239"/>
        <end position="309"/>
    </location>
</feature>
<feature type="compositionally biased region" description="Polar residues" evidence="6">
    <location>
        <begin position="243"/>
        <end position="254"/>
    </location>
</feature>
<keyword evidence="10" id="KW-1185">Reference proteome</keyword>
<evidence type="ECO:0000256" key="7">
    <source>
        <dbReference type="SAM" id="Phobius"/>
    </source>
</evidence>
<evidence type="ECO:0000256" key="5">
    <source>
        <dbReference type="ARBA" id="ARBA00038359"/>
    </source>
</evidence>
<dbReference type="EMBL" id="JAAOAO010000176">
    <property type="protein sequence ID" value="KAF5559344.1"/>
    <property type="molecule type" value="Genomic_DNA"/>
</dbReference>
<evidence type="ECO:0000256" key="2">
    <source>
        <dbReference type="ARBA" id="ARBA00022692"/>
    </source>
</evidence>
<dbReference type="Proteomes" id="UP000574317">
    <property type="component" value="Unassembled WGS sequence"/>
</dbReference>
<dbReference type="PANTHER" id="PTHR33048">
    <property type="entry name" value="PTH11-LIKE INTEGRAL MEMBRANE PROTEIN (AFU_ORTHOLOGUE AFUA_5G11245)"/>
    <property type="match status" value="1"/>
</dbReference>
<accession>A0A8H5NBU8</accession>
<comment type="caution">
    <text evidence="9">The sequence shown here is derived from an EMBL/GenBank/DDBJ whole genome shotgun (WGS) entry which is preliminary data.</text>
</comment>
<dbReference type="AlphaFoldDB" id="A0A8H5NBU8"/>
<feature type="transmembrane region" description="Helical" evidence="7">
    <location>
        <begin position="95"/>
        <end position="117"/>
    </location>
</feature>
<sequence>MDFNHKLLVESWVLWVLGLFVVVCRLISRRMKLRKWSRLAIEDYLMIFALINFTGVVVSINEVSKNGSNYMPADVAAKLTPEGRQQAIIGSKMTFVLEIFALTLTYIVVTFMFVFFWCSPTPEYWSVPVNPKKMQCATYYNHMIFATACNIASDIMLILLPIPIVINISLPKKRKIGLCCVFGLGLFNILAAVLNRYYNFSNPNSYVFLYWYVAEGGVALWVGNLPLCWPVLRLALGSKGDSTDPSSYPNTPYRNGSYPEGSARRRTQGLHPLSGKPSIWSKLEDEDGVRTDVSPEQGSQIELVDQHGPDLLQRPYRAEAKISSGTQQHERARSGQITVVTSVDVTSKQT</sequence>
<protein>
    <submittedName>
        <fullName evidence="9">Integral membrane protein PTH11</fullName>
    </submittedName>
</protein>
<feature type="transmembrane region" description="Helical" evidence="7">
    <location>
        <begin position="12"/>
        <end position="28"/>
    </location>
</feature>
<name>A0A8H5NBU8_9HYPO</name>
<evidence type="ECO:0000256" key="1">
    <source>
        <dbReference type="ARBA" id="ARBA00004141"/>
    </source>
</evidence>
<evidence type="ECO:0000256" key="4">
    <source>
        <dbReference type="ARBA" id="ARBA00023136"/>
    </source>
</evidence>
<proteinExistence type="inferred from homology"/>
<evidence type="ECO:0000313" key="9">
    <source>
        <dbReference type="EMBL" id="KAF5559344.1"/>
    </source>
</evidence>
<dbReference type="InterPro" id="IPR049326">
    <property type="entry name" value="Rhodopsin_dom_fungi"/>
</dbReference>
<keyword evidence="4 7" id="KW-0472">Membrane</keyword>
<comment type="subcellular location">
    <subcellularLocation>
        <location evidence="1">Membrane</location>
        <topology evidence="1">Multi-pass membrane protein</topology>
    </subcellularLocation>
</comment>
<dbReference type="PANTHER" id="PTHR33048:SF110">
    <property type="entry name" value="UBID FAMILY DECARBOXYLASE"/>
    <property type="match status" value="1"/>
</dbReference>
<comment type="similarity">
    <text evidence="5">Belongs to the SAT4 family.</text>
</comment>
<keyword evidence="2 7" id="KW-0812">Transmembrane</keyword>
<evidence type="ECO:0000256" key="3">
    <source>
        <dbReference type="ARBA" id="ARBA00022989"/>
    </source>
</evidence>
<keyword evidence="3 7" id="KW-1133">Transmembrane helix</keyword>
<evidence type="ECO:0000259" key="8">
    <source>
        <dbReference type="Pfam" id="PF20684"/>
    </source>
</evidence>
<dbReference type="InterPro" id="IPR052337">
    <property type="entry name" value="SAT4-like"/>
</dbReference>
<feature type="transmembrane region" description="Helical" evidence="7">
    <location>
        <begin position="137"/>
        <end position="164"/>
    </location>
</feature>
<evidence type="ECO:0000313" key="10">
    <source>
        <dbReference type="Proteomes" id="UP000574317"/>
    </source>
</evidence>
<dbReference type="GO" id="GO:0016020">
    <property type="term" value="C:membrane"/>
    <property type="evidence" value="ECO:0007669"/>
    <property type="project" value="UniProtKB-SubCell"/>
</dbReference>
<feature type="domain" description="Rhodopsin" evidence="8">
    <location>
        <begin position="97"/>
        <end position="233"/>
    </location>
</feature>
<gene>
    <name evidence="9" type="ORF">FNAPI_4788</name>
</gene>
<feature type="transmembrane region" description="Helical" evidence="7">
    <location>
        <begin position="176"/>
        <end position="198"/>
    </location>
</feature>